<proteinExistence type="predicted"/>
<dbReference type="Proteomes" id="UP000192596">
    <property type="component" value="Unassembled WGS sequence"/>
</dbReference>
<evidence type="ECO:0000313" key="2">
    <source>
        <dbReference type="Proteomes" id="UP000192596"/>
    </source>
</evidence>
<reference evidence="2" key="1">
    <citation type="submission" date="2017-03" db="EMBL/GenBank/DDBJ databases">
        <title>Genomes of endolithic fungi from Antarctica.</title>
        <authorList>
            <person name="Coleine C."/>
            <person name="Masonjones S."/>
            <person name="Stajich J.E."/>
        </authorList>
    </citation>
    <scope>NUCLEOTIDE SEQUENCE [LARGE SCALE GENOMIC DNA]</scope>
    <source>
        <strain evidence="2">CCFEE 5527</strain>
    </source>
</reference>
<evidence type="ECO:0000313" key="1">
    <source>
        <dbReference type="EMBL" id="OQN98268.1"/>
    </source>
</evidence>
<dbReference type="AlphaFoldDB" id="A0A1V8SGJ1"/>
<dbReference type="EMBL" id="NAJO01000047">
    <property type="protein sequence ID" value="OQN98268.1"/>
    <property type="molecule type" value="Genomic_DNA"/>
</dbReference>
<organism evidence="1 2">
    <name type="scientific">Cryoendolithus antarcticus</name>
    <dbReference type="NCBI Taxonomy" id="1507870"/>
    <lineage>
        <taxon>Eukaryota</taxon>
        <taxon>Fungi</taxon>
        <taxon>Dikarya</taxon>
        <taxon>Ascomycota</taxon>
        <taxon>Pezizomycotina</taxon>
        <taxon>Dothideomycetes</taxon>
        <taxon>Dothideomycetidae</taxon>
        <taxon>Cladosporiales</taxon>
        <taxon>Cladosporiaceae</taxon>
        <taxon>Cryoendolithus</taxon>
    </lineage>
</organism>
<sequence>MALDELKSVETTSAKDVSDLIDCSISNITVKLLPEPVLPVTGDNVNVVVTDGPGTSASEASVILADSRDLLIRIAMTMISVDLLQQMLGR</sequence>
<comment type="caution">
    <text evidence="1">The sequence shown here is derived from an EMBL/GenBank/DDBJ whole genome shotgun (WGS) entry which is preliminary data.</text>
</comment>
<name>A0A1V8SGJ1_9PEZI</name>
<gene>
    <name evidence="1" type="ORF">B0A48_15544</name>
</gene>
<dbReference type="InParanoid" id="A0A1V8SGJ1"/>
<keyword evidence="2" id="KW-1185">Reference proteome</keyword>
<accession>A0A1V8SGJ1</accession>
<protein>
    <submittedName>
        <fullName evidence="1">Uncharacterized protein</fullName>
    </submittedName>
</protein>